<dbReference type="Gene3D" id="3.60.60.10">
    <property type="entry name" value="Penicillin V Acylase, Chain A"/>
    <property type="match status" value="1"/>
</dbReference>
<dbReference type="OrthoDB" id="1265391at2"/>
<dbReference type="Proteomes" id="UP000001695">
    <property type="component" value="Chromosome"/>
</dbReference>
<dbReference type="STRING" id="395963.Bind_1920"/>
<evidence type="ECO:0000259" key="4">
    <source>
        <dbReference type="Pfam" id="PF02275"/>
    </source>
</evidence>
<dbReference type="eggNOG" id="COG3049">
    <property type="taxonomic scope" value="Bacteria"/>
</dbReference>
<dbReference type="CDD" id="cd01902">
    <property type="entry name" value="Ntn_CGH"/>
    <property type="match status" value="1"/>
</dbReference>
<comment type="similarity">
    <text evidence="1">Belongs to the peptidase C59 family.</text>
</comment>
<dbReference type="EMBL" id="CP001016">
    <property type="protein sequence ID" value="ACB95544.1"/>
    <property type="molecule type" value="Genomic_DNA"/>
</dbReference>
<accession>B2IEE6</accession>
<evidence type="ECO:0000256" key="3">
    <source>
        <dbReference type="SAM" id="SignalP"/>
    </source>
</evidence>
<dbReference type="SUPFAM" id="SSF56235">
    <property type="entry name" value="N-terminal nucleophile aminohydrolases (Ntn hydrolases)"/>
    <property type="match status" value="1"/>
</dbReference>
<dbReference type="InterPro" id="IPR029132">
    <property type="entry name" value="CBAH/NAAA_C"/>
</dbReference>
<reference evidence="6" key="1">
    <citation type="submission" date="2008-03" db="EMBL/GenBank/DDBJ databases">
        <title>Complete sequence of chromosome of Beijerinckia indica subsp. indica ATCC 9039.</title>
        <authorList>
            <consortium name="US DOE Joint Genome Institute"/>
            <person name="Copeland A."/>
            <person name="Lucas S."/>
            <person name="Lapidus A."/>
            <person name="Glavina del Rio T."/>
            <person name="Dalin E."/>
            <person name="Tice H."/>
            <person name="Bruce D."/>
            <person name="Goodwin L."/>
            <person name="Pitluck S."/>
            <person name="LaButti K."/>
            <person name="Schmutz J."/>
            <person name="Larimer F."/>
            <person name="Land M."/>
            <person name="Hauser L."/>
            <person name="Kyrpides N."/>
            <person name="Mikhailova N."/>
            <person name="Dunfield P.F."/>
            <person name="Dedysh S.N."/>
            <person name="Liesack W."/>
            <person name="Saw J.H."/>
            <person name="Alam M."/>
            <person name="Chen Y."/>
            <person name="Murrell J.C."/>
            <person name="Richardson P."/>
        </authorList>
    </citation>
    <scope>NUCLEOTIDE SEQUENCE [LARGE SCALE GENOMIC DNA]</scope>
    <source>
        <strain evidence="6">ATCC 9039 / DSM 1715 / NCIMB 8712</strain>
    </source>
</reference>
<dbReference type="HOGENOM" id="CLU_045206_0_1_5"/>
<evidence type="ECO:0000256" key="1">
    <source>
        <dbReference type="ARBA" id="ARBA00006625"/>
    </source>
</evidence>
<feature type="domain" description="Choloylglycine hydrolase/NAAA C-terminal" evidence="4">
    <location>
        <begin position="30"/>
        <end position="314"/>
    </location>
</feature>
<dbReference type="InterPro" id="IPR029055">
    <property type="entry name" value="Ntn_hydrolases_N"/>
</dbReference>
<evidence type="ECO:0000256" key="2">
    <source>
        <dbReference type="ARBA" id="ARBA00022801"/>
    </source>
</evidence>
<dbReference type="PANTHER" id="PTHR35527">
    <property type="entry name" value="CHOLOYLGLYCINE HYDROLASE"/>
    <property type="match status" value="1"/>
</dbReference>
<name>B2IEE6_BEII9</name>
<evidence type="ECO:0000313" key="5">
    <source>
        <dbReference type="EMBL" id="ACB95544.1"/>
    </source>
</evidence>
<protein>
    <submittedName>
        <fullName evidence="5">Choloylglycine hydrolase</fullName>
    </submittedName>
</protein>
<proteinExistence type="inferred from homology"/>
<dbReference type="KEGG" id="bid:Bind_1920"/>
<feature type="signal peptide" evidence="3">
    <location>
        <begin position="1"/>
        <end position="29"/>
    </location>
</feature>
<evidence type="ECO:0000313" key="6">
    <source>
        <dbReference type="Proteomes" id="UP000001695"/>
    </source>
</evidence>
<keyword evidence="6" id="KW-1185">Reference proteome</keyword>
<dbReference type="AlphaFoldDB" id="B2IEE6"/>
<gene>
    <name evidence="5" type="ordered locus">Bind_1920</name>
</gene>
<dbReference type="PANTHER" id="PTHR35527:SF2">
    <property type="entry name" value="HYDROLASE"/>
    <property type="match status" value="1"/>
</dbReference>
<feature type="chain" id="PRO_5002776660" evidence="3">
    <location>
        <begin position="30"/>
        <end position="356"/>
    </location>
</feature>
<keyword evidence="2 5" id="KW-0378">Hydrolase</keyword>
<dbReference type="Pfam" id="PF02275">
    <property type="entry name" value="CBAH"/>
    <property type="match status" value="1"/>
</dbReference>
<keyword evidence="3" id="KW-0732">Signal</keyword>
<sequence>MSNTKHSFARSLLALSLMSLVMTTPLAEACTRAVFLGQDGQVVTARSMDWKTDIGTNLWIFPRGMERNGETGPKTVRWTSKYGSVIASAYDVSTSDGLNEAGLSANLLWLVESQYPAFDPSKPGLTIAAWAQYVLDNFATVAEAVDALSREPFVPVTADIPGETRLATVHLSISDATGDSAIIEYVNGKQVIHHDRKYQVMTNSPLFDQQLALDSYWQQIGGTIMLPGTNRASDRFARASFYINAIPKDETPNRTIASVFSVIRNASVPYGLNTAEEPNISSTRWRTVADHKRKLYFFESALTPNVFWVDLKTIDFSPETGKVRKLDLGPEQTNIFSGNATENFKEAKPFRFLGLP</sequence>
<organism evidence="5 6">
    <name type="scientific">Beijerinckia indica subsp. indica (strain ATCC 9039 / DSM 1715 / NCIMB 8712)</name>
    <dbReference type="NCBI Taxonomy" id="395963"/>
    <lineage>
        <taxon>Bacteria</taxon>
        <taxon>Pseudomonadati</taxon>
        <taxon>Pseudomonadota</taxon>
        <taxon>Alphaproteobacteria</taxon>
        <taxon>Hyphomicrobiales</taxon>
        <taxon>Beijerinckiaceae</taxon>
        <taxon>Beijerinckia</taxon>
    </lineage>
</organism>
<reference evidence="5 6" key="2">
    <citation type="journal article" date="2010" name="J. Bacteriol.">
        <title>Complete genome sequence of Beijerinckia indica subsp. indica.</title>
        <authorList>
            <person name="Tamas I."/>
            <person name="Dedysh S.N."/>
            <person name="Liesack W."/>
            <person name="Stott M.B."/>
            <person name="Alam M."/>
            <person name="Murrell J.C."/>
            <person name="Dunfield P.F."/>
        </authorList>
    </citation>
    <scope>NUCLEOTIDE SEQUENCE [LARGE SCALE GENOMIC DNA]</scope>
    <source>
        <strain evidence="6">ATCC 9039 / DSM 1715 / NCIMB 8712</strain>
    </source>
</reference>
<dbReference type="GO" id="GO:0016787">
    <property type="term" value="F:hydrolase activity"/>
    <property type="evidence" value="ECO:0007669"/>
    <property type="project" value="UniProtKB-KW"/>
</dbReference>
<dbReference type="InterPro" id="IPR052193">
    <property type="entry name" value="Peptidase_C59"/>
</dbReference>